<evidence type="ECO:0000256" key="2">
    <source>
        <dbReference type="ARBA" id="ARBA00008978"/>
    </source>
</evidence>
<dbReference type="Pfam" id="PF04722">
    <property type="entry name" value="Ssu72"/>
    <property type="match status" value="1"/>
</dbReference>
<dbReference type="AlphaFoldDB" id="A0ABD1N7S1"/>
<comment type="catalytic activity">
    <reaction evidence="8 9">
        <text>O-phospho-L-threonyl-[protein] + H2O = L-threonyl-[protein] + phosphate</text>
        <dbReference type="Rhea" id="RHEA:47004"/>
        <dbReference type="Rhea" id="RHEA-COMP:11060"/>
        <dbReference type="Rhea" id="RHEA-COMP:11605"/>
        <dbReference type="ChEBI" id="CHEBI:15377"/>
        <dbReference type="ChEBI" id="CHEBI:30013"/>
        <dbReference type="ChEBI" id="CHEBI:43474"/>
        <dbReference type="ChEBI" id="CHEBI:61977"/>
        <dbReference type="EC" id="3.1.3.16"/>
    </reaction>
</comment>
<reference evidence="10 11" key="1">
    <citation type="submission" date="2024-08" db="EMBL/GenBank/DDBJ databases">
        <title>Insights into the chromosomal genome structure of Flemingia macrophylla.</title>
        <authorList>
            <person name="Ding Y."/>
            <person name="Zhao Y."/>
            <person name="Bi W."/>
            <person name="Wu M."/>
            <person name="Zhao G."/>
            <person name="Gong Y."/>
            <person name="Li W."/>
            <person name="Zhang P."/>
        </authorList>
    </citation>
    <scope>NUCLEOTIDE SEQUENCE [LARGE SCALE GENOMIC DNA]</scope>
    <source>
        <strain evidence="10">DYQJB</strain>
        <tissue evidence="10">Leaf</tissue>
    </source>
</reference>
<evidence type="ECO:0000256" key="4">
    <source>
        <dbReference type="ARBA" id="ARBA00022801"/>
    </source>
</evidence>
<evidence type="ECO:0000256" key="9">
    <source>
        <dbReference type="RuleBase" id="RU369031"/>
    </source>
</evidence>
<keyword evidence="11" id="KW-1185">Reference proteome</keyword>
<dbReference type="Gene3D" id="3.40.50.2300">
    <property type="match status" value="1"/>
</dbReference>
<keyword evidence="6 9" id="KW-0539">Nucleus</keyword>
<dbReference type="Proteomes" id="UP001603857">
    <property type="component" value="Unassembled WGS sequence"/>
</dbReference>
<keyword evidence="4 9" id="KW-0378">Hydrolase</keyword>
<protein>
    <recommendedName>
        <fullName evidence="9">RNA polymerase II subunit A C-terminal domain phosphatase SSU72</fullName>
        <shortName evidence="9">CTD phosphatase SSU72</shortName>
        <ecNumber evidence="9">3.1.3.16</ecNumber>
    </recommendedName>
</protein>
<evidence type="ECO:0000313" key="10">
    <source>
        <dbReference type="EMBL" id="KAL2344158.1"/>
    </source>
</evidence>
<dbReference type="InterPro" id="IPR006811">
    <property type="entry name" value="RNA_pol_II_suA"/>
</dbReference>
<accession>A0ABD1N7S1</accession>
<evidence type="ECO:0000256" key="7">
    <source>
        <dbReference type="ARBA" id="ARBA00047761"/>
    </source>
</evidence>
<keyword evidence="5 9" id="KW-0904">Protein phosphatase</keyword>
<dbReference type="GO" id="GO:0004722">
    <property type="term" value="F:protein serine/threonine phosphatase activity"/>
    <property type="evidence" value="ECO:0007669"/>
    <property type="project" value="UniProtKB-UniRule"/>
</dbReference>
<comment type="similarity">
    <text evidence="2 9">Belongs to the SSU72 phosphatase family.</text>
</comment>
<comment type="subcellular location">
    <subcellularLocation>
        <location evidence="1 9">Nucleus</location>
    </subcellularLocation>
</comment>
<sequence length="63" mass="7231">MKTVLVINLEVKDNHDEASVGARHTLDLCQQIEAAKSWEESVDDIIAGFEKQHRRKLMFSVSY</sequence>
<comment type="function">
    <text evidence="9">Protein phosphatase that catalyzes the dephosphorylation of the C-terminal domain of RNA polymerase II. Plays a role in RNA processing and termination.</text>
</comment>
<dbReference type="GO" id="GO:0006397">
    <property type="term" value="P:mRNA processing"/>
    <property type="evidence" value="ECO:0007669"/>
    <property type="project" value="UniProtKB-KW"/>
</dbReference>
<comment type="caution">
    <text evidence="10">The sequence shown here is derived from an EMBL/GenBank/DDBJ whole genome shotgun (WGS) entry which is preliminary data.</text>
</comment>
<dbReference type="PANTHER" id="PTHR20383">
    <property type="entry name" value="RNA POLYMERASE II SUBUNIT A C-TERMINAL DOMAIN PHOSPHATASE"/>
    <property type="match status" value="1"/>
</dbReference>
<evidence type="ECO:0000256" key="3">
    <source>
        <dbReference type="ARBA" id="ARBA00022664"/>
    </source>
</evidence>
<organism evidence="10 11">
    <name type="scientific">Flemingia macrophylla</name>
    <dbReference type="NCBI Taxonomy" id="520843"/>
    <lineage>
        <taxon>Eukaryota</taxon>
        <taxon>Viridiplantae</taxon>
        <taxon>Streptophyta</taxon>
        <taxon>Embryophyta</taxon>
        <taxon>Tracheophyta</taxon>
        <taxon>Spermatophyta</taxon>
        <taxon>Magnoliopsida</taxon>
        <taxon>eudicotyledons</taxon>
        <taxon>Gunneridae</taxon>
        <taxon>Pentapetalae</taxon>
        <taxon>rosids</taxon>
        <taxon>fabids</taxon>
        <taxon>Fabales</taxon>
        <taxon>Fabaceae</taxon>
        <taxon>Papilionoideae</taxon>
        <taxon>50 kb inversion clade</taxon>
        <taxon>NPAAA clade</taxon>
        <taxon>indigoferoid/millettioid clade</taxon>
        <taxon>Phaseoleae</taxon>
        <taxon>Flemingia</taxon>
    </lineage>
</organism>
<evidence type="ECO:0000313" key="11">
    <source>
        <dbReference type="Proteomes" id="UP001603857"/>
    </source>
</evidence>
<gene>
    <name evidence="10" type="ORF">Fmac_005443</name>
</gene>
<dbReference type="EMBL" id="JBGMDY010000002">
    <property type="protein sequence ID" value="KAL2344158.1"/>
    <property type="molecule type" value="Genomic_DNA"/>
</dbReference>
<evidence type="ECO:0000256" key="1">
    <source>
        <dbReference type="ARBA" id="ARBA00004123"/>
    </source>
</evidence>
<name>A0ABD1N7S1_9FABA</name>
<dbReference type="EC" id="3.1.3.16" evidence="9"/>
<evidence type="ECO:0000256" key="8">
    <source>
        <dbReference type="ARBA" id="ARBA00048336"/>
    </source>
</evidence>
<evidence type="ECO:0000256" key="5">
    <source>
        <dbReference type="ARBA" id="ARBA00022912"/>
    </source>
</evidence>
<keyword evidence="3 9" id="KW-0507">mRNA processing</keyword>
<dbReference type="GO" id="GO:0005634">
    <property type="term" value="C:nucleus"/>
    <property type="evidence" value="ECO:0007669"/>
    <property type="project" value="UniProtKB-SubCell"/>
</dbReference>
<proteinExistence type="inferred from homology"/>
<evidence type="ECO:0000256" key="6">
    <source>
        <dbReference type="ARBA" id="ARBA00023242"/>
    </source>
</evidence>
<comment type="catalytic activity">
    <reaction evidence="7 9">
        <text>O-phospho-L-seryl-[protein] + H2O = L-seryl-[protein] + phosphate</text>
        <dbReference type="Rhea" id="RHEA:20629"/>
        <dbReference type="Rhea" id="RHEA-COMP:9863"/>
        <dbReference type="Rhea" id="RHEA-COMP:11604"/>
        <dbReference type="ChEBI" id="CHEBI:15377"/>
        <dbReference type="ChEBI" id="CHEBI:29999"/>
        <dbReference type="ChEBI" id="CHEBI:43474"/>
        <dbReference type="ChEBI" id="CHEBI:83421"/>
        <dbReference type="EC" id="3.1.3.16"/>
    </reaction>
</comment>